<reference evidence="4" key="1">
    <citation type="submission" date="2022-01" db="EMBL/GenBank/DDBJ databases">
        <authorList>
            <person name="Criscuolo A."/>
        </authorList>
    </citation>
    <scope>NUCLEOTIDE SEQUENCE</scope>
    <source>
        <strain evidence="4">CIP111892</strain>
    </source>
</reference>
<evidence type="ECO:0008006" key="6">
    <source>
        <dbReference type="Google" id="ProtNLM"/>
    </source>
</evidence>
<feature type="domain" description="TerB-C" evidence="3">
    <location>
        <begin position="357"/>
        <end position="514"/>
    </location>
</feature>
<dbReference type="Pfam" id="PF15615">
    <property type="entry name" value="TerB_C"/>
    <property type="match status" value="1"/>
</dbReference>
<evidence type="ECO:0000259" key="2">
    <source>
        <dbReference type="Pfam" id="PF13208"/>
    </source>
</evidence>
<accession>A0ABM9BPS2</accession>
<comment type="caution">
    <text evidence="4">The sequence shown here is derived from an EMBL/GenBank/DDBJ whole genome shotgun (WGS) entry which is preliminary data.</text>
</comment>
<feature type="domain" description="TerB N-terminal" evidence="2">
    <location>
        <begin position="59"/>
        <end position="263"/>
    </location>
</feature>
<proteinExistence type="predicted"/>
<evidence type="ECO:0000313" key="4">
    <source>
        <dbReference type="EMBL" id="CAH1192229.1"/>
    </source>
</evidence>
<dbReference type="EMBL" id="CAKMMG010000001">
    <property type="protein sequence ID" value="CAH1192229.1"/>
    <property type="molecule type" value="Genomic_DNA"/>
</dbReference>
<dbReference type="Proteomes" id="UP000838324">
    <property type="component" value="Unassembled WGS sequence"/>
</dbReference>
<sequence length="527" mass="60174">MTSERNQPHFTELVWESTEQNVPIPPRSEVKSGTTIPTAAKPQKSSEDAVQIQLWDMDEKPEPVTTTESQFVARARELAGEKGPAALFVPFKSYWPTYGHMTGAQSRWYFFWRDEVRQGRYPKTDLSYIFLHVYELINGVGWTDPQDGYRQLGQIWEAYRDQYKRLDQYLGGWMADFAFVHKLEVPLSGIVARSRGLAGDLAEIELMRCLTAAPEQLTFEVLTVMSDYDISKSKFYLGEGKEAAERYIPLVVALIDAYVARKHGSNLIEMFPPGPVVMRERYLFRSAVYDISLYGYSVLVPVVRISKSPPLRSLITRLFRLTENKLRELMGYRGRLKDIKVDADMDELISKYLQREFRKAEQEAKGPAVIIDQRKLEQLQNDSEVVRTLLTVEESAEPENNYENAEPEMIEQQTDIPAEQVTGVEPDEPEAVADIMETVIAQTEAGEHPEWEQFNAELTPLQREAVLALAEEEGLYTVNKLAAAAGTMPELLFDEINELAMNLLGDLLVDGEQVAEEWIPMLHYLMR</sequence>
<keyword evidence="5" id="KW-1185">Reference proteome</keyword>
<dbReference type="InterPro" id="IPR028932">
    <property type="entry name" value="TerB-C"/>
</dbReference>
<name>A0ABM9BPS2_9BACL</name>
<dbReference type="RefSeq" id="WP_236330160.1">
    <property type="nucleotide sequence ID" value="NZ_CAKMMG010000001.1"/>
</dbReference>
<feature type="region of interest" description="Disordered" evidence="1">
    <location>
        <begin position="16"/>
        <end position="48"/>
    </location>
</feature>
<evidence type="ECO:0000259" key="3">
    <source>
        <dbReference type="Pfam" id="PF15615"/>
    </source>
</evidence>
<gene>
    <name evidence="4" type="ORF">PAECIP111892_00894</name>
</gene>
<dbReference type="InterPro" id="IPR025266">
    <property type="entry name" value="TerB_N"/>
</dbReference>
<evidence type="ECO:0000313" key="5">
    <source>
        <dbReference type="Proteomes" id="UP000838324"/>
    </source>
</evidence>
<protein>
    <recommendedName>
        <fullName evidence="6">TerB-C domain-containing protein</fullName>
    </recommendedName>
</protein>
<organism evidence="4 5">
    <name type="scientific">Paenibacillus auburnensis</name>
    <dbReference type="NCBI Taxonomy" id="2905649"/>
    <lineage>
        <taxon>Bacteria</taxon>
        <taxon>Bacillati</taxon>
        <taxon>Bacillota</taxon>
        <taxon>Bacilli</taxon>
        <taxon>Bacillales</taxon>
        <taxon>Paenibacillaceae</taxon>
        <taxon>Paenibacillus</taxon>
    </lineage>
</organism>
<dbReference type="Pfam" id="PF13208">
    <property type="entry name" value="TerB_N"/>
    <property type="match status" value="1"/>
</dbReference>
<evidence type="ECO:0000256" key="1">
    <source>
        <dbReference type="SAM" id="MobiDB-lite"/>
    </source>
</evidence>